<dbReference type="PANTHER" id="PTHR33085">
    <property type="entry name" value="OS12G0113100 PROTEIN-RELATED"/>
    <property type="match status" value="1"/>
</dbReference>
<organism evidence="2 3">
    <name type="scientific">Eragrostis curvula</name>
    <name type="common">weeping love grass</name>
    <dbReference type="NCBI Taxonomy" id="38414"/>
    <lineage>
        <taxon>Eukaryota</taxon>
        <taxon>Viridiplantae</taxon>
        <taxon>Streptophyta</taxon>
        <taxon>Embryophyta</taxon>
        <taxon>Tracheophyta</taxon>
        <taxon>Spermatophyta</taxon>
        <taxon>Magnoliopsida</taxon>
        <taxon>Liliopsida</taxon>
        <taxon>Poales</taxon>
        <taxon>Poaceae</taxon>
        <taxon>PACMAD clade</taxon>
        <taxon>Chloridoideae</taxon>
        <taxon>Eragrostideae</taxon>
        <taxon>Eragrostidinae</taxon>
        <taxon>Eragrostis</taxon>
    </lineage>
</organism>
<accession>A0A5J9WAP2</accession>
<dbReference type="Pfam" id="PF07893">
    <property type="entry name" value="DUF1668"/>
    <property type="match status" value="1"/>
</dbReference>
<proteinExistence type="predicted"/>
<name>A0A5J9WAP2_9POAL</name>
<dbReference type="AlphaFoldDB" id="A0A5J9WAP2"/>
<feature type="region of interest" description="Disordered" evidence="1">
    <location>
        <begin position="112"/>
        <end position="143"/>
    </location>
</feature>
<sequence length="285" mass="31506">MLRDAETPFSVDPNEEHVGACLVYCRGGRRRGEFCLVQSVDDDVQGRPCCSGGISGSFKIRVVTFSLEYDKNGDLTTGGTRQIIRTCNLLDQRHQTAAHETKDITATQSVFVTNGPRGNKKETSKEGMMPTKRRSGERGDGGRTRRQQHLYLLVDDWAWGYSVRKIDLPIAADSESDPGSEQAVARRLPRAVFHFEARHGKLQMAAVGTAIVAVPHNKARHGNDPPRPLQIGQVTAFDVRSRGLAVFPPYAKFRGGPPVLIPAAAGDRLFLLSCRGDSFCRRRYK</sequence>
<reference evidence="2 3" key="1">
    <citation type="journal article" date="2019" name="Sci. Rep.">
        <title>A high-quality genome of Eragrostis curvula grass provides insights into Poaceae evolution and supports new strategies to enhance forage quality.</title>
        <authorList>
            <person name="Carballo J."/>
            <person name="Santos B.A.C.M."/>
            <person name="Zappacosta D."/>
            <person name="Garbus I."/>
            <person name="Selva J.P."/>
            <person name="Gallo C.A."/>
            <person name="Diaz A."/>
            <person name="Albertini E."/>
            <person name="Caccamo M."/>
            <person name="Echenique V."/>
        </authorList>
    </citation>
    <scope>NUCLEOTIDE SEQUENCE [LARGE SCALE GENOMIC DNA]</scope>
    <source>
        <strain evidence="3">cv. Victoria</strain>
        <tissue evidence="2">Leaf</tissue>
    </source>
</reference>
<keyword evidence="3" id="KW-1185">Reference proteome</keyword>
<evidence type="ECO:0000256" key="1">
    <source>
        <dbReference type="SAM" id="MobiDB-lite"/>
    </source>
</evidence>
<feature type="non-terminal residue" evidence="2">
    <location>
        <position position="1"/>
    </location>
</feature>
<dbReference type="EMBL" id="RWGY01000004">
    <property type="protein sequence ID" value="TVU45043.1"/>
    <property type="molecule type" value="Genomic_DNA"/>
</dbReference>
<protein>
    <submittedName>
        <fullName evidence="2">Uncharacterized protein</fullName>
    </submittedName>
</protein>
<evidence type="ECO:0000313" key="3">
    <source>
        <dbReference type="Proteomes" id="UP000324897"/>
    </source>
</evidence>
<gene>
    <name evidence="2" type="ORF">EJB05_04512</name>
</gene>
<dbReference type="Gramene" id="TVU45043">
    <property type="protein sequence ID" value="TVU45043"/>
    <property type="gene ID" value="EJB05_04512"/>
</dbReference>
<comment type="caution">
    <text evidence="2">The sequence shown here is derived from an EMBL/GenBank/DDBJ whole genome shotgun (WGS) entry which is preliminary data.</text>
</comment>
<dbReference type="InterPro" id="IPR012871">
    <property type="entry name" value="DUF1668_ORYSA"/>
</dbReference>
<feature type="compositionally biased region" description="Basic and acidic residues" evidence="1">
    <location>
        <begin position="134"/>
        <end position="143"/>
    </location>
</feature>
<dbReference type="Proteomes" id="UP000324897">
    <property type="component" value="Chromosome 5"/>
</dbReference>
<evidence type="ECO:0000313" key="2">
    <source>
        <dbReference type="EMBL" id="TVU45043.1"/>
    </source>
</evidence>